<reference evidence="2 3" key="1">
    <citation type="submission" date="2024-01" db="EMBL/GenBank/DDBJ databases">
        <title>Genome assemblies of Stephania.</title>
        <authorList>
            <person name="Yang L."/>
        </authorList>
    </citation>
    <scope>NUCLEOTIDE SEQUENCE [LARGE SCALE GENOMIC DNA]</scope>
    <source>
        <strain evidence="2">YNDBR</strain>
        <tissue evidence="2">Leaf</tissue>
    </source>
</reference>
<evidence type="ECO:0000313" key="3">
    <source>
        <dbReference type="Proteomes" id="UP001420932"/>
    </source>
</evidence>
<dbReference type="AlphaFoldDB" id="A0AAP0I345"/>
<dbReference type="Proteomes" id="UP001420932">
    <property type="component" value="Unassembled WGS sequence"/>
</dbReference>
<gene>
    <name evidence="2" type="ORF">Syun_022315</name>
</gene>
<protein>
    <submittedName>
        <fullName evidence="2">Uncharacterized protein</fullName>
    </submittedName>
</protein>
<organism evidence="2 3">
    <name type="scientific">Stephania yunnanensis</name>
    <dbReference type="NCBI Taxonomy" id="152371"/>
    <lineage>
        <taxon>Eukaryota</taxon>
        <taxon>Viridiplantae</taxon>
        <taxon>Streptophyta</taxon>
        <taxon>Embryophyta</taxon>
        <taxon>Tracheophyta</taxon>
        <taxon>Spermatophyta</taxon>
        <taxon>Magnoliopsida</taxon>
        <taxon>Ranunculales</taxon>
        <taxon>Menispermaceae</taxon>
        <taxon>Menispermoideae</taxon>
        <taxon>Cissampelideae</taxon>
        <taxon>Stephania</taxon>
    </lineage>
</organism>
<evidence type="ECO:0000256" key="1">
    <source>
        <dbReference type="SAM" id="MobiDB-lite"/>
    </source>
</evidence>
<feature type="compositionally biased region" description="Basic and acidic residues" evidence="1">
    <location>
        <begin position="115"/>
        <end position="125"/>
    </location>
</feature>
<sequence length="132" mass="14913">MVPPVLEKNLTPSTYKDDAQTSIQLARTVRFKQQIRAQRLSKTSQKALQASEHSVCVCVCVFDPFLNPFTRIVLSIQSRRIRQSRAVTIRSNDHKSLHIDDDVDDDDDDDDDDGRIDHKTLEIKSAKSGSSS</sequence>
<name>A0AAP0I345_9MAGN</name>
<feature type="region of interest" description="Disordered" evidence="1">
    <location>
        <begin position="92"/>
        <end position="132"/>
    </location>
</feature>
<dbReference type="EMBL" id="JBBNAF010000010">
    <property type="protein sequence ID" value="KAK9106304.1"/>
    <property type="molecule type" value="Genomic_DNA"/>
</dbReference>
<accession>A0AAP0I345</accession>
<keyword evidence="3" id="KW-1185">Reference proteome</keyword>
<proteinExistence type="predicted"/>
<comment type="caution">
    <text evidence="2">The sequence shown here is derived from an EMBL/GenBank/DDBJ whole genome shotgun (WGS) entry which is preliminary data.</text>
</comment>
<feature type="compositionally biased region" description="Acidic residues" evidence="1">
    <location>
        <begin position="101"/>
        <end position="114"/>
    </location>
</feature>
<evidence type="ECO:0000313" key="2">
    <source>
        <dbReference type="EMBL" id="KAK9106304.1"/>
    </source>
</evidence>